<dbReference type="GO" id="GO:0003677">
    <property type="term" value="F:DNA binding"/>
    <property type="evidence" value="ECO:0007669"/>
    <property type="project" value="TreeGrafter"/>
</dbReference>
<proteinExistence type="predicted"/>
<feature type="domain" description="IclR-ED" evidence="1">
    <location>
        <begin position="1"/>
        <end position="169"/>
    </location>
</feature>
<dbReference type="InterPro" id="IPR029016">
    <property type="entry name" value="GAF-like_dom_sf"/>
</dbReference>
<accession>A0A645G3I9</accession>
<dbReference type="SUPFAM" id="SSF55781">
    <property type="entry name" value="GAF domain-like"/>
    <property type="match status" value="1"/>
</dbReference>
<dbReference type="Gene3D" id="3.30.450.40">
    <property type="match status" value="1"/>
</dbReference>
<dbReference type="InterPro" id="IPR014757">
    <property type="entry name" value="Tscrpt_reg_IclR_C"/>
</dbReference>
<dbReference type="PANTHER" id="PTHR30136">
    <property type="entry name" value="HELIX-TURN-HELIX TRANSCRIPTIONAL REGULATOR, ICLR FAMILY"/>
    <property type="match status" value="1"/>
</dbReference>
<dbReference type="GO" id="GO:0003700">
    <property type="term" value="F:DNA-binding transcription factor activity"/>
    <property type="evidence" value="ECO:0007669"/>
    <property type="project" value="TreeGrafter"/>
</dbReference>
<dbReference type="PANTHER" id="PTHR30136:SF35">
    <property type="entry name" value="HTH-TYPE TRANSCRIPTIONAL REGULATOR RV1719"/>
    <property type="match status" value="1"/>
</dbReference>
<sequence length="176" mass="19609">MAQPYLKHLACETKETINLAVLSGMHLIYIDKIESPDAIRVGYGSSKRIPAYCTGLGKAILAFMSKEKQEKLLVNAEFVRFTPTTITSQKLFKKDLDETKKRGYAYDNCEYEEGLACVAAPIINAGGEVIASISIAYPRARYVNNPEEEQRFAHLICTAARSLSLDLSYMGDNLIF</sequence>
<dbReference type="EMBL" id="VSSQ01068300">
    <property type="protein sequence ID" value="MPN20512.1"/>
    <property type="molecule type" value="Genomic_DNA"/>
</dbReference>
<name>A0A645G3I9_9ZZZZ</name>
<organism evidence="2">
    <name type="scientific">bioreactor metagenome</name>
    <dbReference type="NCBI Taxonomy" id="1076179"/>
    <lineage>
        <taxon>unclassified sequences</taxon>
        <taxon>metagenomes</taxon>
        <taxon>ecological metagenomes</taxon>
    </lineage>
</organism>
<dbReference type="GO" id="GO:0045892">
    <property type="term" value="P:negative regulation of DNA-templated transcription"/>
    <property type="evidence" value="ECO:0007669"/>
    <property type="project" value="TreeGrafter"/>
</dbReference>
<dbReference type="AlphaFoldDB" id="A0A645G3I9"/>
<protein>
    <submittedName>
        <fullName evidence="2">Transcriptional regulator KdgR</fullName>
    </submittedName>
</protein>
<comment type="caution">
    <text evidence="2">The sequence shown here is derived from an EMBL/GenBank/DDBJ whole genome shotgun (WGS) entry which is preliminary data.</text>
</comment>
<dbReference type="PROSITE" id="PS51078">
    <property type="entry name" value="ICLR_ED"/>
    <property type="match status" value="1"/>
</dbReference>
<evidence type="ECO:0000259" key="1">
    <source>
        <dbReference type="PROSITE" id="PS51078"/>
    </source>
</evidence>
<reference evidence="2" key="1">
    <citation type="submission" date="2019-08" db="EMBL/GenBank/DDBJ databases">
        <authorList>
            <person name="Kucharzyk K."/>
            <person name="Murdoch R.W."/>
            <person name="Higgins S."/>
            <person name="Loffler F."/>
        </authorList>
    </citation>
    <scope>NUCLEOTIDE SEQUENCE</scope>
</reference>
<dbReference type="InterPro" id="IPR050707">
    <property type="entry name" value="HTH_MetabolicPath_Reg"/>
</dbReference>
<dbReference type="Pfam" id="PF01614">
    <property type="entry name" value="IclR_C"/>
    <property type="match status" value="1"/>
</dbReference>
<gene>
    <name evidence="2" type="primary">kdgR_40</name>
    <name evidence="2" type="ORF">SDC9_167891</name>
</gene>
<evidence type="ECO:0000313" key="2">
    <source>
        <dbReference type="EMBL" id="MPN20512.1"/>
    </source>
</evidence>